<comment type="subcellular location">
    <subcellularLocation>
        <location evidence="1">Secreted</location>
    </subcellularLocation>
</comment>
<dbReference type="AlphaFoldDB" id="A0A2H0W1D8"/>
<evidence type="ECO:0000256" key="2">
    <source>
        <dbReference type="ARBA" id="ARBA00022729"/>
    </source>
</evidence>
<evidence type="ECO:0000313" key="5">
    <source>
        <dbReference type="EMBL" id="PIS05107.1"/>
    </source>
</evidence>
<keyword evidence="3" id="KW-1133">Transmembrane helix</keyword>
<keyword evidence="2" id="KW-0732">Signal</keyword>
<keyword evidence="3" id="KW-0812">Transmembrane</keyword>
<dbReference type="GO" id="GO:0005975">
    <property type="term" value="P:carbohydrate metabolic process"/>
    <property type="evidence" value="ECO:0007669"/>
    <property type="project" value="InterPro"/>
</dbReference>
<dbReference type="EMBL" id="PEZZ01000021">
    <property type="protein sequence ID" value="PIS05107.1"/>
    <property type="molecule type" value="Genomic_DNA"/>
</dbReference>
<evidence type="ECO:0000313" key="6">
    <source>
        <dbReference type="Proteomes" id="UP000230935"/>
    </source>
</evidence>
<dbReference type="InterPro" id="IPR011330">
    <property type="entry name" value="Glyco_hydro/deAcase_b/a-brl"/>
</dbReference>
<dbReference type="Pfam" id="PF01522">
    <property type="entry name" value="Polysacc_deac_1"/>
    <property type="match status" value="1"/>
</dbReference>
<proteinExistence type="predicted"/>
<dbReference type="InterPro" id="IPR002509">
    <property type="entry name" value="NODB_dom"/>
</dbReference>
<sequence length="278" mass="31426">MPKPIIYIAAIPLVVVVILAVAIFFTLKPKPVVAPGPVEEIEQDEEPKPSENLEARVPIIIYHHVREAKPTDSESDKQFIISPADFESQMKYLADNNFTTISFKNLVDYFSGQFELPNKPVIISFDDGTISQYQNAFPLLKKHNLTATFFIFTNPISRSENYMTWEQLKEMADAGMEIGSHGHYHLYFDRINEGELAKELSGSKEILEKQLGKQVYAVAYPFGTFDEKVVESLKEAGYLAARGIANGVDHTAEDLYDLNAYFVTSNFSRFVNIVNQKN</sequence>
<dbReference type="Gene3D" id="3.20.20.370">
    <property type="entry name" value="Glycoside hydrolase/deacetylase"/>
    <property type="match status" value="1"/>
</dbReference>
<dbReference type="CDD" id="cd10918">
    <property type="entry name" value="CE4_NodB_like_5s_6s"/>
    <property type="match status" value="1"/>
</dbReference>
<reference evidence="6" key="1">
    <citation type="submission" date="2017-09" db="EMBL/GenBank/DDBJ databases">
        <title>Depth-based differentiation of microbial function through sediment-hosted aquifers and enrichment of novel symbionts in the deep terrestrial subsurface.</title>
        <authorList>
            <person name="Probst A.J."/>
            <person name="Ladd B."/>
            <person name="Jarett J.K."/>
            <person name="Geller-Mcgrath D.E."/>
            <person name="Sieber C.M.K."/>
            <person name="Emerson J.B."/>
            <person name="Anantharaman K."/>
            <person name="Thomas B.C."/>
            <person name="Malmstrom R."/>
            <person name="Stieglmeier M."/>
            <person name="Klingl A."/>
            <person name="Woyke T."/>
            <person name="Ryan C.M."/>
            <person name="Banfield J.F."/>
        </authorList>
    </citation>
    <scope>NUCLEOTIDE SEQUENCE [LARGE SCALE GENOMIC DNA]</scope>
</reference>
<dbReference type="GO" id="GO:0005576">
    <property type="term" value="C:extracellular region"/>
    <property type="evidence" value="ECO:0007669"/>
    <property type="project" value="UniProtKB-SubCell"/>
</dbReference>
<accession>A0A2H0W1D8</accession>
<evidence type="ECO:0000256" key="3">
    <source>
        <dbReference type="SAM" id="Phobius"/>
    </source>
</evidence>
<dbReference type="GO" id="GO:0016810">
    <property type="term" value="F:hydrolase activity, acting on carbon-nitrogen (but not peptide) bonds"/>
    <property type="evidence" value="ECO:0007669"/>
    <property type="project" value="InterPro"/>
</dbReference>
<gene>
    <name evidence="5" type="ORF">COT81_02985</name>
</gene>
<dbReference type="InterPro" id="IPR051398">
    <property type="entry name" value="Polysacch_Deacetylase"/>
</dbReference>
<feature type="transmembrane region" description="Helical" evidence="3">
    <location>
        <begin position="6"/>
        <end position="27"/>
    </location>
</feature>
<keyword evidence="3" id="KW-0472">Membrane</keyword>
<evidence type="ECO:0000259" key="4">
    <source>
        <dbReference type="PROSITE" id="PS51677"/>
    </source>
</evidence>
<dbReference type="Proteomes" id="UP000230935">
    <property type="component" value="Unassembled WGS sequence"/>
</dbReference>
<feature type="domain" description="NodB homology" evidence="4">
    <location>
        <begin position="119"/>
        <end position="278"/>
    </location>
</feature>
<name>A0A2H0W1D8_9BACT</name>
<dbReference type="PANTHER" id="PTHR34216:SF3">
    <property type="entry name" value="POLY-BETA-1,6-N-ACETYL-D-GLUCOSAMINE N-DEACETYLASE"/>
    <property type="match status" value="1"/>
</dbReference>
<dbReference type="PANTHER" id="PTHR34216">
    <property type="match status" value="1"/>
</dbReference>
<protein>
    <recommendedName>
        <fullName evidence="4">NodB homology domain-containing protein</fullName>
    </recommendedName>
</protein>
<evidence type="ECO:0000256" key="1">
    <source>
        <dbReference type="ARBA" id="ARBA00004613"/>
    </source>
</evidence>
<dbReference type="SUPFAM" id="SSF88713">
    <property type="entry name" value="Glycoside hydrolase/deacetylase"/>
    <property type="match status" value="1"/>
</dbReference>
<dbReference type="PROSITE" id="PS51677">
    <property type="entry name" value="NODB"/>
    <property type="match status" value="1"/>
</dbReference>
<organism evidence="5 6">
    <name type="scientific">Candidatus Buchananbacteria bacterium CG10_big_fil_rev_8_21_14_0_10_42_9</name>
    <dbReference type="NCBI Taxonomy" id="1974526"/>
    <lineage>
        <taxon>Bacteria</taxon>
        <taxon>Candidatus Buchananiibacteriota</taxon>
    </lineage>
</organism>
<comment type="caution">
    <text evidence="5">The sequence shown here is derived from an EMBL/GenBank/DDBJ whole genome shotgun (WGS) entry which is preliminary data.</text>
</comment>